<organism evidence="1 2">
    <name type="scientific">Mucilaginibacter lutimaris</name>
    <dbReference type="NCBI Taxonomy" id="931629"/>
    <lineage>
        <taxon>Bacteria</taxon>
        <taxon>Pseudomonadati</taxon>
        <taxon>Bacteroidota</taxon>
        <taxon>Sphingobacteriia</taxon>
        <taxon>Sphingobacteriales</taxon>
        <taxon>Sphingobacteriaceae</taxon>
        <taxon>Mucilaginibacter</taxon>
    </lineage>
</organism>
<name>A0ABW2ZCW0_9SPHI</name>
<proteinExistence type="predicted"/>
<reference evidence="2" key="1">
    <citation type="journal article" date="2019" name="Int. J. Syst. Evol. Microbiol.">
        <title>The Global Catalogue of Microorganisms (GCM) 10K type strain sequencing project: providing services to taxonomists for standard genome sequencing and annotation.</title>
        <authorList>
            <consortium name="The Broad Institute Genomics Platform"/>
            <consortium name="The Broad Institute Genome Sequencing Center for Infectious Disease"/>
            <person name="Wu L."/>
            <person name="Ma J."/>
        </authorList>
    </citation>
    <scope>NUCLEOTIDE SEQUENCE [LARGE SCALE GENOMIC DNA]</scope>
    <source>
        <strain evidence="2">CCUG 60742</strain>
    </source>
</reference>
<sequence length="110" mass="12722">MRSRIFKNAIAALFIGIFAIKMVISIAPVFTCLNNKTVRAVIMQLEHESKNEKEDLEKDAFKDKKFFDENVNHLTVYRPLIVETNILHNQERSLYNQVFHPLVPTPPPNA</sequence>
<accession>A0ABW2ZCW0</accession>
<dbReference type="RefSeq" id="WP_377138750.1">
    <property type="nucleotide sequence ID" value="NZ_JBHTIA010000003.1"/>
</dbReference>
<evidence type="ECO:0000313" key="2">
    <source>
        <dbReference type="Proteomes" id="UP001597073"/>
    </source>
</evidence>
<comment type="caution">
    <text evidence="1">The sequence shown here is derived from an EMBL/GenBank/DDBJ whole genome shotgun (WGS) entry which is preliminary data.</text>
</comment>
<gene>
    <name evidence="1" type="ORF">ACFQZI_04055</name>
</gene>
<dbReference type="Proteomes" id="UP001597073">
    <property type="component" value="Unassembled WGS sequence"/>
</dbReference>
<dbReference type="EMBL" id="JBHTIA010000003">
    <property type="protein sequence ID" value="MFD0764010.1"/>
    <property type="molecule type" value="Genomic_DNA"/>
</dbReference>
<protein>
    <submittedName>
        <fullName evidence="1">Uncharacterized protein</fullName>
    </submittedName>
</protein>
<keyword evidence="2" id="KW-1185">Reference proteome</keyword>
<evidence type="ECO:0000313" key="1">
    <source>
        <dbReference type="EMBL" id="MFD0764010.1"/>
    </source>
</evidence>